<dbReference type="EMBL" id="JAGRRH010000016">
    <property type="protein sequence ID" value="KAG7354988.1"/>
    <property type="molecule type" value="Genomic_DNA"/>
</dbReference>
<dbReference type="OrthoDB" id="54878at2759"/>
<dbReference type="GO" id="GO:0016757">
    <property type="term" value="F:glycosyltransferase activity"/>
    <property type="evidence" value="ECO:0007669"/>
    <property type="project" value="TreeGrafter"/>
</dbReference>
<evidence type="ECO:0000256" key="1">
    <source>
        <dbReference type="ARBA" id="ARBA00004167"/>
    </source>
</evidence>
<evidence type="ECO:0000256" key="2">
    <source>
        <dbReference type="ARBA" id="ARBA00022692"/>
    </source>
</evidence>
<keyword evidence="6" id="KW-1185">Reference proteome</keyword>
<evidence type="ECO:0000313" key="5">
    <source>
        <dbReference type="EMBL" id="KAG7354988.1"/>
    </source>
</evidence>
<organism evidence="5 6">
    <name type="scientific">Nitzschia inconspicua</name>
    <dbReference type="NCBI Taxonomy" id="303405"/>
    <lineage>
        <taxon>Eukaryota</taxon>
        <taxon>Sar</taxon>
        <taxon>Stramenopiles</taxon>
        <taxon>Ochrophyta</taxon>
        <taxon>Bacillariophyta</taxon>
        <taxon>Bacillariophyceae</taxon>
        <taxon>Bacillariophycidae</taxon>
        <taxon>Bacillariales</taxon>
        <taxon>Bacillariaceae</taxon>
        <taxon>Nitzschia</taxon>
    </lineage>
</organism>
<keyword evidence="5" id="KW-0808">Transferase</keyword>
<gene>
    <name evidence="5" type="ORF">IV203_004344</name>
</gene>
<dbReference type="PANTHER" id="PTHR21461">
    <property type="entry name" value="GLYCOSYLTRANSFERASE FAMILY 92 PROTEIN"/>
    <property type="match status" value="1"/>
</dbReference>
<reference evidence="5" key="2">
    <citation type="submission" date="2021-04" db="EMBL/GenBank/DDBJ databases">
        <authorList>
            <person name="Podell S."/>
        </authorList>
    </citation>
    <scope>NUCLEOTIDE SEQUENCE</scope>
    <source>
        <strain evidence="5">Hildebrandi</strain>
    </source>
</reference>
<keyword evidence="4" id="KW-0472">Membrane</keyword>
<evidence type="ECO:0000313" key="6">
    <source>
        <dbReference type="Proteomes" id="UP000693970"/>
    </source>
</evidence>
<dbReference type="PANTHER" id="PTHR21461:SF69">
    <property type="entry name" value="GLYCOSYLTRANSFERASE FAMILY 92 PROTEIN"/>
    <property type="match status" value="1"/>
</dbReference>
<dbReference type="Proteomes" id="UP000693970">
    <property type="component" value="Unassembled WGS sequence"/>
</dbReference>
<proteinExistence type="predicted"/>
<feature type="transmembrane region" description="Helical" evidence="4">
    <location>
        <begin position="36"/>
        <end position="56"/>
    </location>
</feature>
<keyword evidence="3 4" id="KW-1133">Transmembrane helix</keyword>
<protein>
    <submittedName>
        <fullName evidence="5">Glycosyl transferase family 2 protein</fullName>
    </submittedName>
</protein>
<reference evidence="5" key="1">
    <citation type="journal article" date="2021" name="Sci. Rep.">
        <title>Diploid genomic architecture of Nitzschia inconspicua, an elite biomass production diatom.</title>
        <authorList>
            <person name="Oliver A."/>
            <person name="Podell S."/>
            <person name="Pinowska A."/>
            <person name="Traller J.C."/>
            <person name="Smith S.R."/>
            <person name="McClure R."/>
            <person name="Beliaev A."/>
            <person name="Bohutskyi P."/>
            <person name="Hill E.A."/>
            <person name="Rabines A."/>
            <person name="Zheng H."/>
            <person name="Allen L.Z."/>
            <person name="Kuo A."/>
            <person name="Grigoriev I.V."/>
            <person name="Allen A.E."/>
            <person name="Hazlebeck D."/>
            <person name="Allen E.E."/>
        </authorList>
    </citation>
    <scope>NUCLEOTIDE SEQUENCE</scope>
    <source>
        <strain evidence="5">Hildebrandi</strain>
    </source>
</reference>
<evidence type="ECO:0000256" key="3">
    <source>
        <dbReference type="ARBA" id="ARBA00022989"/>
    </source>
</evidence>
<dbReference type="GO" id="GO:0016020">
    <property type="term" value="C:membrane"/>
    <property type="evidence" value="ECO:0007669"/>
    <property type="project" value="UniProtKB-SubCell"/>
</dbReference>
<dbReference type="GO" id="GO:0005737">
    <property type="term" value="C:cytoplasm"/>
    <property type="evidence" value="ECO:0007669"/>
    <property type="project" value="TreeGrafter"/>
</dbReference>
<comment type="caution">
    <text evidence="5">The sequence shown here is derived from an EMBL/GenBank/DDBJ whole genome shotgun (WGS) entry which is preliminary data.</text>
</comment>
<dbReference type="AlphaFoldDB" id="A0A9K3PPS4"/>
<name>A0A9K3PPS4_9STRA</name>
<comment type="subcellular location">
    <subcellularLocation>
        <location evidence="1">Membrane</location>
        <topology evidence="1">Single-pass membrane protein</topology>
    </subcellularLocation>
</comment>
<evidence type="ECO:0000256" key="4">
    <source>
        <dbReference type="SAM" id="Phobius"/>
    </source>
</evidence>
<accession>A0A9K3PPS4</accession>
<sequence>MSTVSKSFGDIGTPSGRSSRGHGLFNRVNRKLISTATLNSLLLLVIVTVAIQITWLTPTLMILEGPSSCLKGGPHLYRYIQSQHSSPYDVFDNKENGFVRWSKSNSPDDRYFSACMLTMDDNHFWKEFLAYHYTFLNLRRLIVAVDPRSKTSPSRIFKQWEGLIDITQWSDEDFIFDCEEYEDDLTDVHRCRQRRLYQMCSKALKKEKTTTWVAYIDVDEYIVPNWRAGPYERIQIYDRHMNIFDIFDANPFLNDDFNYTCYPMSRVPVNIKESSPKEVYKDVPAGINATSLMTLRYRHLEFNEEPLPGKCMVHLSEIDWSEIKDENHNTHRPFKSQCAEQDMWMSPWDSAFLTHHYPGSLEAFQFRDDPRKEERRTAAHYYEKHNGTRGVVPDDSARFWISNFVDKVGMQRAQKLLRGADLVGLED</sequence>
<keyword evidence="2 4" id="KW-0812">Transmembrane</keyword>